<sequence>MNHLDASYWMLDSGATYHVTPRRDWFSSFERLDGGVIIMENDQSCGICTIGTVRIRMHDGVVRELKDVRFVPQLKKNLISVGALEAKGFKVTFEDAEAKVTKGSLVVMKGVCSLELILSEGEHRDWPGCLNYFRGGHEQALALQIRVHRRVVTAGAVQEGTIEGSQEW</sequence>
<dbReference type="AlphaFoldDB" id="Q2AA05"/>
<protein>
    <submittedName>
        <fullName evidence="2">Putative retroelement pol polyprotein, related</fullName>
    </submittedName>
</protein>
<dbReference type="PANTHER" id="PTHR47592:SF27">
    <property type="entry name" value="OS08G0421700 PROTEIN"/>
    <property type="match status" value="1"/>
</dbReference>
<gene>
    <name evidence="2" type="ORF">20.t00002</name>
</gene>
<reference evidence="2" key="1">
    <citation type="submission" date="2006-03" db="EMBL/GenBank/DDBJ databases">
        <title>Comparative Sequence and Genetic Analyses of Asparagus BACs Reveal No Microsynteny with Onion or Rice.</title>
        <authorList>
            <person name="Jernej J."/>
            <person name="Telgmann A."/>
            <person name="Jung C."/>
            <person name="Cheung F."/>
            <person name="Havey M.J."/>
            <person name="Town C.D."/>
        </authorList>
    </citation>
    <scope>NUCLEOTIDE SEQUENCE</scope>
</reference>
<organism evidence="2">
    <name type="scientific">Asparagus officinalis</name>
    <name type="common">Garden asparagus</name>
    <dbReference type="NCBI Taxonomy" id="4686"/>
    <lineage>
        <taxon>Eukaryota</taxon>
        <taxon>Viridiplantae</taxon>
        <taxon>Streptophyta</taxon>
        <taxon>Embryophyta</taxon>
        <taxon>Tracheophyta</taxon>
        <taxon>Spermatophyta</taxon>
        <taxon>Magnoliopsida</taxon>
        <taxon>Liliopsida</taxon>
        <taxon>Asparagales</taxon>
        <taxon>Asparagaceae</taxon>
        <taxon>Asparagoideae</taxon>
        <taxon>Asparagus</taxon>
    </lineage>
</organism>
<dbReference type="Pfam" id="PF22936">
    <property type="entry name" value="Pol_BBD"/>
    <property type="match status" value="1"/>
</dbReference>
<accession>Q2AA05</accession>
<dbReference type="EMBL" id="AC183436">
    <property type="protein sequence ID" value="ABD63150.1"/>
    <property type="molecule type" value="Genomic_DNA"/>
</dbReference>
<feature type="domain" description="Retrovirus-related Pol polyprotein from transposon TNT 1-94-like beta-barrel" evidence="1">
    <location>
        <begin position="9"/>
        <end position="89"/>
    </location>
</feature>
<evidence type="ECO:0000259" key="1">
    <source>
        <dbReference type="Pfam" id="PF22936"/>
    </source>
</evidence>
<name>Q2AA05_ASPOF</name>
<dbReference type="InterPro" id="IPR054722">
    <property type="entry name" value="PolX-like_BBD"/>
</dbReference>
<proteinExistence type="predicted"/>
<evidence type="ECO:0000313" key="2">
    <source>
        <dbReference type="EMBL" id="ABD63150.1"/>
    </source>
</evidence>
<dbReference type="PANTHER" id="PTHR47592">
    <property type="entry name" value="PBF68 PROTEIN"/>
    <property type="match status" value="1"/>
</dbReference>